<evidence type="ECO:0000259" key="7">
    <source>
        <dbReference type="Pfam" id="PF24961"/>
    </source>
</evidence>
<protein>
    <submittedName>
        <fullName evidence="8">Uncharacterized protein</fullName>
    </submittedName>
</protein>
<dbReference type="InterPro" id="IPR002810">
    <property type="entry name" value="NfeD-like_C"/>
</dbReference>
<dbReference type="InterPro" id="IPR052165">
    <property type="entry name" value="Membrane_assoc_protease"/>
</dbReference>
<feature type="transmembrane region" description="Helical" evidence="5">
    <location>
        <begin position="59"/>
        <end position="78"/>
    </location>
</feature>
<evidence type="ECO:0000313" key="8">
    <source>
        <dbReference type="EMBL" id="GCD08460.1"/>
    </source>
</evidence>
<dbReference type="Pfam" id="PF01957">
    <property type="entry name" value="NfeD"/>
    <property type="match status" value="1"/>
</dbReference>
<dbReference type="PANTHER" id="PTHR33507">
    <property type="entry name" value="INNER MEMBRANE PROTEIN YBBJ"/>
    <property type="match status" value="1"/>
</dbReference>
<proteinExistence type="predicted"/>
<dbReference type="GO" id="GO:0005886">
    <property type="term" value="C:plasma membrane"/>
    <property type="evidence" value="ECO:0007669"/>
    <property type="project" value="TreeGrafter"/>
</dbReference>
<evidence type="ECO:0000259" key="6">
    <source>
        <dbReference type="Pfam" id="PF01957"/>
    </source>
</evidence>
<dbReference type="RefSeq" id="WP_124996953.1">
    <property type="nucleotide sequence ID" value="NZ_BHYK01000001.1"/>
</dbReference>
<dbReference type="InterPro" id="IPR012340">
    <property type="entry name" value="NA-bd_OB-fold"/>
</dbReference>
<keyword evidence="2 5" id="KW-0812">Transmembrane</keyword>
<comment type="caution">
    <text evidence="8">The sequence shown here is derived from an EMBL/GenBank/DDBJ whole genome shotgun (WGS) entry which is preliminary data.</text>
</comment>
<evidence type="ECO:0000313" key="9">
    <source>
        <dbReference type="Proteomes" id="UP000287872"/>
    </source>
</evidence>
<dbReference type="Proteomes" id="UP000287872">
    <property type="component" value="Unassembled WGS sequence"/>
</dbReference>
<accession>A0A401UFW3</accession>
<comment type="subcellular location">
    <subcellularLocation>
        <location evidence="1">Membrane</location>
        <topology evidence="1">Multi-pass membrane protein</topology>
    </subcellularLocation>
</comment>
<feature type="domain" description="NfeD-like C-terminal" evidence="6">
    <location>
        <begin position="111"/>
        <end position="163"/>
    </location>
</feature>
<evidence type="ECO:0000256" key="2">
    <source>
        <dbReference type="ARBA" id="ARBA00022692"/>
    </source>
</evidence>
<organism evidence="8 9">
    <name type="scientific">Clostridium tagluense</name>
    <dbReference type="NCBI Taxonomy" id="360422"/>
    <lineage>
        <taxon>Bacteria</taxon>
        <taxon>Bacillati</taxon>
        <taxon>Bacillota</taxon>
        <taxon>Clostridia</taxon>
        <taxon>Eubacteriales</taxon>
        <taxon>Clostridiaceae</taxon>
        <taxon>Clostridium</taxon>
    </lineage>
</organism>
<dbReference type="EMBL" id="BHYK01000001">
    <property type="protein sequence ID" value="GCD08460.1"/>
    <property type="molecule type" value="Genomic_DNA"/>
</dbReference>
<evidence type="ECO:0000256" key="1">
    <source>
        <dbReference type="ARBA" id="ARBA00004141"/>
    </source>
</evidence>
<keyword evidence="4 5" id="KW-0472">Membrane</keyword>
<dbReference type="PANTHER" id="PTHR33507:SF3">
    <property type="entry name" value="INNER MEMBRANE PROTEIN YBBJ"/>
    <property type="match status" value="1"/>
</dbReference>
<dbReference type="OrthoDB" id="9806253at2"/>
<evidence type="ECO:0000256" key="4">
    <source>
        <dbReference type="ARBA" id="ARBA00023136"/>
    </source>
</evidence>
<feature type="transmembrane region" description="Helical" evidence="5">
    <location>
        <begin position="34"/>
        <end position="53"/>
    </location>
</feature>
<gene>
    <name evidence="8" type="ORF">Ctaglu_00830</name>
</gene>
<dbReference type="AlphaFoldDB" id="A0A401UFW3"/>
<dbReference type="InterPro" id="IPR056739">
    <property type="entry name" value="NfeD_membrane"/>
</dbReference>
<keyword evidence="3 5" id="KW-1133">Transmembrane helix</keyword>
<name>A0A401UFW3_9CLOT</name>
<sequence>MELTSFLSNISAVAIMCFAFGFIFVIIEMFHPGFGIPGVLGAILLIAGVVFTANSVIEVLVLLGIIIAILGVMLNFVLKSVTKGRLSKTLILHETQNKEDGYIGAEDLEYFVGQEGVTLTVLRPSGIAEVNGIKMDVVSEGAFITENTKVKIIKVEGRRIVVRVITESKSTH</sequence>
<keyword evidence="9" id="KW-1185">Reference proteome</keyword>
<reference evidence="8 9" key="1">
    <citation type="submission" date="2018-11" db="EMBL/GenBank/DDBJ databases">
        <title>Genome sequencing and assembly of Clostridium tagluense strain A121.</title>
        <authorList>
            <person name="Murakami T."/>
            <person name="Segawa T."/>
            <person name="Shcherbakova V.A."/>
            <person name="Mori H."/>
            <person name="Yoshimura Y."/>
        </authorList>
    </citation>
    <scope>NUCLEOTIDE SEQUENCE [LARGE SCALE GENOMIC DNA]</scope>
    <source>
        <strain evidence="8 9">A121</strain>
    </source>
</reference>
<feature type="transmembrane region" description="Helical" evidence="5">
    <location>
        <begin position="6"/>
        <end position="27"/>
    </location>
</feature>
<dbReference type="Pfam" id="PF24961">
    <property type="entry name" value="NfeD_membrane"/>
    <property type="match status" value="1"/>
</dbReference>
<feature type="domain" description="NfeD integral membrane" evidence="7">
    <location>
        <begin position="6"/>
        <end position="74"/>
    </location>
</feature>
<dbReference type="Gene3D" id="2.40.50.140">
    <property type="entry name" value="Nucleic acid-binding proteins"/>
    <property type="match status" value="1"/>
</dbReference>
<evidence type="ECO:0000256" key="3">
    <source>
        <dbReference type="ARBA" id="ARBA00022989"/>
    </source>
</evidence>
<evidence type="ECO:0000256" key="5">
    <source>
        <dbReference type="SAM" id="Phobius"/>
    </source>
</evidence>